<dbReference type="PANTHER" id="PTHR31778:SF2">
    <property type="entry name" value="BUD SITE SELECTION PROTEIN RAX2"/>
    <property type="match status" value="1"/>
</dbReference>
<dbReference type="GO" id="GO:1902929">
    <property type="term" value="C:plasma membrane of growing cell tip"/>
    <property type="evidence" value="ECO:0007669"/>
    <property type="project" value="TreeGrafter"/>
</dbReference>
<dbReference type="InterPro" id="IPR044023">
    <property type="entry name" value="Ig_7"/>
</dbReference>
<dbReference type="InterPro" id="IPR047589">
    <property type="entry name" value="DUF11_rpt"/>
</dbReference>
<dbReference type="Pfam" id="PF24595">
    <property type="entry name" value="DUF7619"/>
    <property type="match status" value="1"/>
</dbReference>
<sequence>MKDNILYAGGDFNQICGEARRYLAAIDISSGTATSWAPTISGRVTDITAGENAIYIVGQFLEVSDMFRKNIAAIDIHTGVATSWYPNIDNTVSAIAVSKSTVYLGGYFTQVNGQEKNKLAAVDLTTGKLKTWNAAIDSTNKTVYSITISNDEMYIGGNFKSVGGRHTGGLAAMDAISGKATPWNLFVNDDVYIIKIYNNTVYFGGYFTKVNGQQRSNLAAVDLHTGLLKSWDPNVSSSVTALEIINNTIYIGGRFDRVSNQPRLNIASFDLLSGSLTPWNIGKSKWGFVNCMAVSGDLLYVAGDFYYLADQQRINVAAIDTKTGAVTSWYPKIEYVANRSITGLGVSDNTVYISGNFFTINGVDRKNIAAIDASTGELTSWYPNKEDYWIWVTKFVFSEDKIFTGGAFYSLGGQRNSCFTILDKVKAVALPWNYSANNTVSEITLFENNIYIGGIFTQISGKPIKYFAAFGKRPNSKNVIAGSTFIDNNQNCKKDSSENNLSNVIITAEPGPYYGYADAQGNYSIAVDTGTYTVKQILPNGQGKLITQLCPPDGGSHTVNFKTYNDTIQDIDFANQVTLCPNLTVDVASDRRRRCLTSRTLLSYANTGFASAANVKVHVKFPAYVVPVSASKVYTITPDSVYVFDIGTLEVNQSGVITIMDSVLCGIPSIRGLTQCTKAWITPANTCLPTDSKWDKSYINLQAGCKDNGVVRMAIYNQGSEHMADSSNFRIYADAVLVFKHSFKLSVGDSLILQVPANGQTLRLEVDQRPYHPKEQTTTITIEACGKDESGKISKGFVTQLPVESESPEVALECLPITDSYDPNDKLVVPQGTTASHYTPSGKALNYTIRFQNTGTDTAYKVMVVDTLDANLDVATFSVKAASHPYEFSVSGKGRPVLTFTFNNINLPDSNRNEALSHGYIKFNITPHTAIAQGTVIENHADVFFDYNPVIRTNTVTNTIFDVPQTIPVDKETKVVVCSQAIDPFAGENRFVCAQDTVVLQGVAPDFGTGTWHLLKGSGKIQETHNPNSLITGLGYGENVFEWRTPANTCTIDSLTSQVSITNFILPLVKAVSADNTCGEGSVKLVAHGASGYKWYSSLSATEAISTDSVFTTPVLSQSTTYYVAAVEYGCEGPKVAVQAQIQPLLPTPVILQISADSLHCSTQASSYEWFLDDIALKVNTQSIKVVQAGAYTVKAITNACDSLLSEAYTYEVLPTGITEESTLHIKIYPNPAPGRFALHIDLKNEKQVRITIYNTFGSEVYTNKFETTSNMVDKEIDCSTLGKGLFILKVQSKSGTLIEKLLIQ</sequence>
<feature type="domain" description="Ig-like" evidence="2">
    <location>
        <begin position="1073"/>
        <end position="1144"/>
    </location>
</feature>
<proteinExistence type="predicted"/>
<keyword evidence="5" id="KW-1185">Reference proteome</keyword>
<dbReference type="PANTHER" id="PTHR31778">
    <property type="entry name" value="BUD SITE SELECTION PROTEIN RAX2"/>
    <property type="match status" value="1"/>
</dbReference>
<dbReference type="KEGG" id="rhoz:GXP67_16150"/>
<dbReference type="EMBL" id="CP048222">
    <property type="protein sequence ID" value="QHT68061.1"/>
    <property type="molecule type" value="Genomic_DNA"/>
</dbReference>
<dbReference type="SUPFAM" id="SSF50998">
    <property type="entry name" value="Quinoprotein alcohol dehydrogenase-like"/>
    <property type="match status" value="1"/>
</dbReference>
<reference evidence="4 5" key="1">
    <citation type="submission" date="2020-01" db="EMBL/GenBank/DDBJ databases">
        <authorList>
            <person name="Kim M.K."/>
        </authorList>
    </citation>
    <scope>NUCLEOTIDE SEQUENCE [LARGE SCALE GENOMIC DNA]</scope>
    <source>
        <strain evidence="4 5">172606-1</strain>
    </source>
</reference>
<evidence type="ECO:0000313" key="5">
    <source>
        <dbReference type="Proteomes" id="UP000480178"/>
    </source>
</evidence>
<dbReference type="InterPro" id="IPR026444">
    <property type="entry name" value="Secre_tail"/>
</dbReference>
<dbReference type="Pfam" id="PF18962">
    <property type="entry name" value="Por_Secre_tail"/>
    <property type="match status" value="1"/>
</dbReference>
<feature type="domain" description="Secretion system C-terminal sorting" evidence="1">
    <location>
        <begin position="1228"/>
        <end position="1304"/>
    </location>
</feature>
<evidence type="ECO:0000259" key="1">
    <source>
        <dbReference type="Pfam" id="PF18962"/>
    </source>
</evidence>
<protein>
    <submittedName>
        <fullName evidence="4">T9SS type A sorting domain-containing protein</fullName>
    </submittedName>
</protein>
<name>A0A6C0GJ20_9BACT</name>
<dbReference type="Proteomes" id="UP000480178">
    <property type="component" value="Chromosome"/>
</dbReference>
<dbReference type="Pfam" id="PF19081">
    <property type="entry name" value="Ig_7"/>
    <property type="match status" value="1"/>
</dbReference>
<dbReference type="Gene3D" id="2.60.40.740">
    <property type="match status" value="1"/>
</dbReference>
<evidence type="ECO:0000259" key="2">
    <source>
        <dbReference type="Pfam" id="PF19081"/>
    </source>
</evidence>
<feature type="domain" description="DUF7619" evidence="3">
    <location>
        <begin position="822"/>
        <end position="959"/>
    </location>
</feature>
<accession>A0A6C0GJ20</accession>
<evidence type="ECO:0000259" key="3">
    <source>
        <dbReference type="Pfam" id="PF24595"/>
    </source>
</evidence>
<dbReference type="InterPro" id="IPR055353">
    <property type="entry name" value="DUF7619"/>
</dbReference>
<organism evidence="4 5">
    <name type="scientific">Rhodocytophaga rosea</name>
    <dbReference type="NCBI Taxonomy" id="2704465"/>
    <lineage>
        <taxon>Bacteria</taxon>
        <taxon>Pseudomonadati</taxon>
        <taxon>Bacteroidota</taxon>
        <taxon>Cytophagia</taxon>
        <taxon>Cytophagales</taxon>
        <taxon>Rhodocytophagaceae</taxon>
        <taxon>Rhodocytophaga</taxon>
    </lineage>
</organism>
<gene>
    <name evidence="4" type="ORF">GXP67_16150</name>
</gene>
<dbReference type="InterPro" id="IPR011047">
    <property type="entry name" value="Quinoprotein_ADH-like_sf"/>
</dbReference>
<evidence type="ECO:0000313" key="4">
    <source>
        <dbReference type="EMBL" id="QHT68061.1"/>
    </source>
</evidence>
<dbReference type="NCBIfam" id="TIGR04183">
    <property type="entry name" value="Por_Secre_tail"/>
    <property type="match status" value="1"/>
</dbReference>
<dbReference type="NCBIfam" id="TIGR01451">
    <property type="entry name" value="B_ant_repeat"/>
    <property type="match status" value="1"/>
</dbReference>